<sequence length="354" mass="41831">MNQSNINSKKSIIQNIKNFKIYLNERFPLGKNSFFVLIFTLSGYIFTGLLYNSKIIKPTLSKEVNRVLLFWDKEIDKVPIIWYKFLPLFIIIFMFFFQLRITDEFKDYEEDLKYRPYRPVQRGVISLKALRKIGIATVIIQIMLAHVIDPEIIYFMIFVWIYMFLMAKEFFIKKWLTKRILIYALSHVVIMVFITLVIVEATQYIVPKNIFDVFILQWYKHNIDFALIPLFALNYLNGIVLEIGRKTRRADEEEHGVQTYSKLWGKKKAVVILSLLFAVEYFLVILGLSYTYEKYFLFSGLVLLIILIISIYFMIKFLKKDLSGKIVESVSGLWIVFSSMGLGLLPYFVFSLIK</sequence>
<feature type="transmembrane region" description="Helical" evidence="5">
    <location>
        <begin position="296"/>
        <end position="318"/>
    </location>
</feature>
<feature type="transmembrane region" description="Helical" evidence="5">
    <location>
        <begin position="180"/>
        <end position="205"/>
    </location>
</feature>
<gene>
    <name evidence="6" type="ORF">JMUB3936_0815</name>
</gene>
<dbReference type="AlphaFoldDB" id="A0A510KUV6"/>
<feature type="transmembrane region" description="Helical" evidence="5">
    <location>
        <begin position="152"/>
        <end position="171"/>
    </location>
</feature>
<feature type="transmembrane region" description="Helical" evidence="5">
    <location>
        <begin position="34"/>
        <end position="51"/>
    </location>
</feature>
<dbReference type="Proteomes" id="UP000321944">
    <property type="component" value="Chromosome"/>
</dbReference>
<dbReference type="GO" id="GO:0016020">
    <property type="term" value="C:membrane"/>
    <property type="evidence" value="ECO:0007669"/>
    <property type="project" value="UniProtKB-SubCell"/>
</dbReference>
<evidence type="ECO:0000313" key="6">
    <source>
        <dbReference type="EMBL" id="BBM54531.1"/>
    </source>
</evidence>
<organism evidence="6 7">
    <name type="scientific">Leptotrichia wadei</name>
    <dbReference type="NCBI Taxonomy" id="157687"/>
    <lineage>
        <taxon>Bacteria</taxon>
        <taxon>Fusobacteriati</taxon>
        <taxon>Fusobacteriota</taxon>
        <taxon>Fusobacteriia</taxon>
        <taxon>Fusobacteriales</taxon>
        <taxon>Leptotrichiaceae</taxon>
        <taxon>Leptotrichia</taxon>
    </lineage>
</organism>
<feature type="transmembrane region" description="Helical" evidence="5">
    <location>
        <begin position="330"/>
        <end position="353"/>
    </location>
</feature>
<evidence type="ECO:0000256" key="1">
    <source>
        <dbReference type="ARBA" id="ARBA00004141"/>
    </source>
</evidence>
<keyword evidence="2 5" id="KW-0812">Transmembrane</keyword>
<evidence type="ECO:0000256" key="4">
    <source>
        <dbReference type="ARBA" id="ARBA00023136"/>
    </source>
</evidence>
<feature type="transmembrane region" description="Helical" evidence="5">
    <location>
        <begin position="269"/>
        <end position="290"/>
    </location>
</feature>
<evidence type="ECO:0000313" key="7">
    <source>
        <dbReference type="Proteomes" id="UP000321944"/>
    </source>
</evidence>
<evidence type="ECO:0000256" key="5">
    <source>
        <dbReference type="SAM" id="Phobius"/>
    </source>
</evidence>
<feature type="transmembrane region" description="Helical" evidence="5">
    <location>
        <begin position="225"/>
        <end position="244"/>
    </location>
</feature>
<dbReference type="Pfam" id="PF01040">
    <property type="entry name" value="UbiA"/>
    <property type="match status" value="1"/>
</dbReference>
<dbReference type="InterPro" id="IPR000537">
    <property type="entry name" value="UbiA_prenyltransferase"/>
</dbReference>
<evidence type="ECO:0000256" key="2">
    <source>
        <dbReference type="ARBA" id="ARBA00022692"/>
    </source>
</evidence>
<reference evidence="6 7" key="1">
    <citation type="submission" date="2019-07" db="EMBL/GenBank/DDBJ databases">
        <title>Complete Genome Sequence of Leptotrichia wadei Strain JMUB3936.</title>
        <authorList>
            <person name="Watanabe S."/>
            <person name="Cui L."/>
        </authorList>
    </citation>
    <scope>NUCLEOTIDE SEQUENCE [LARGE SCALE GENOMIC DNA]</scope>
    <source>
        <strain evidence="6 7">JMUB3936</strain>
    </source>
</reference>
<dbReference type="InterPro" id="IPR044878">
    <property type="entry name" value="UbiA_sf"/>
</dbReference>
<dbReference type="GO" id="GO:0016765">
    <property type="term" value="F:transferase activity, transferring alkyl or aryl (other than methyl) groups"/>
    <property type="evidence" value="ECO:0007669"/>
    <property type="project" value="InterPro"/>
</dbReference>
<keyword evidence="4 5" id="KW-0472">Membrane</keyword>
<protein>
    <recommendedName>
        <fullName evidence="8">Prenyltransferase, UbiA family</fullName>
    </recommendedName>
</protein>
<dbReference type="OrthoDB" id="7594477at2"/>
<feature type="transmembrane region" description="Helical" evidence="5">
    <location>
        <begin position="80"/>
        <end position="97"/>
    </location>
</feature>
<feature type="transmembrane region" description="Helical" evidence="5">
    <location>
        <begin position="129"/>
        <end position="146"/>
    </location>
</feature>
<evidence type="ECO:0008006" key="8">
    <source>
        <dbReference type="Google" id="ProtNLM"/>
    </source>
</evidence>
<comment type="subcellular location">
    <subcellularLocation>
        <location evidence="1">Membrane</location>
        <topology evidence="1">Multi-pass membrane protein</topology>
    </subcellularLocation>
</comment>
<dbReference type="Gene3D" id="1.10.357.140">
    <property type="entry name" value="UbiA prenyltransferase"/>
    <property type="match status" value="1"/>
</dbReference>
<accession>A0A510KUV6</accession>
<proteinExistence type="predicted"/>
<dbReference type="RefSeq" id="WP_147003344.1">
    <property type="nucleotide sequence ID" value="NZ_AP019841.1"/>
</dbReference>
<keyword evidence="3 5" id="KW-1133">Transmembrane helix</keyword>
<evidence type="ECO:0000256" key="3">
    <source>
        <dbReference type="ARBA" id="ARBA00022989"/>
    </source>
</evidence>
<name>A0A510KUV6_9FUSO</name>
<dbReference type="EMBL" id="AP019841">
    <property type="protein sequence ID" value="BBM54531.1"/>
    <property type="molecule type" value="Genomic_DNA"/>
</dbReference>